<accession>A0A8X6W7X1</accession>
<evidence type="ECO:0000313" key="1">
    <source>
        <dbReference type="EMBL" id="GFY29534.1"/>
    </source>
</evidence>
<dbReference type="EMBL" id="BMAU01021388">
    <property type="protein sequence ID" value="GFY29534.1"/>
    <property type="molecule type" value="Genomic_DNA"/>
</dbReference>
<comment type="caution">
    <text evidence="1">The sequence shown here is derived from an EMBL/GenBank/DDBJ whole genome shotgun (WGS) entry which is preliminary data.</text>
</comment>
<gene>
    <name evidence="1" type="ORF">TNCV_2627041</name>
</gene>
<dbReference type="Proteomes" id="UP000887159">
    <property type="component" value="Unassembled WGS sequence"/>
</dbReference>
<keyword evidence="2" id="KW-1185">Reference proteome</keyword>
<reference evidence="1" key="1">
    <citation type="submission" date="2020-08" db="EMBL/GenBank/DDBJ databases">
        <title>Multicomponent nature underlies the extraordinary mechanical properties of spider dragline silk.</title>
        <authorList>
            <person name="Kono N."/>
            <person name="Nakamura H."/>
            <person name="Mori M."/>
            <person name="Yoshida Y."/>
            <person name="Ohtoshi R."/>
            <person name="Malay A.D."/>
            <person name="Moran D.A.P."/>
            <person name="Tomita M."/>
            <person name="Numata K."/>
            <person name="Arakawa K."/>
        </authorList>
    </citation>
    <scope>NUCLEOTIDE SEQUENCE</scope>
</reference>
<protein>
    <submittedName>
        <fullName evidence="1">Uncharacterized protein</fullName>
    </submittedName>
</protein>
<name>A0A8X6W7X1_TRICX</name>
<proteinExistence type="predicted"/>
<organism evidence="1 2">
    <name type="scientific">Trichonephila clavipes</name>
    <name type="common">Golden silk orbweaver</name>
    <name type="synonym">Nephila clavipes</name>
    <dbReference type="NCBI Taxonomy" id="2585209"/>
    <lineage>
        <taxon>Eukaryota</taxon>
        <taxon>Metazoa</taxon>
        <taxon>Ecdysozoa</taxon>
        <taxon>Arthropoda</taxon>
        <taxon>Chelicerata</taxon>
        <taxon>Arachnida</taxon>
        <taxon>Araneae</taxon>
        <taxon>Araneomorphae</taxon>
        <taxon>Entelegynae</taxon>
        <taxon>Araneoidea</taxon>
        <taxon>Nephilidae</taxon>
        <taxon>Trichonephila</taxon>
    </lineage>
</organism>
<sequence>MFFLNQLSATTVFFPSTPGDEASYMATSSKWAIDTAHLFQWLSILLFHLTRSHATHLRIERRSSMRRKFQECVEGIYQFMTPYDFRYMAKRWLWVIRDLNPKEPMKFGTATEDAVCKSMFFPIEN</sequence>
<evidence type="ECO:0000313" key="2">
    <source>
        <dbReference type="Proteomes" id="UP000887159"/>
    </source>
</evidence>
<dbReference type="AlphaFoldDB" id="A0A8X6W7X1"/>